<evidence type="ECO:0000313" key="1">
    <source>
        <dbReference type="EMBL" id="RHK38800.1"/>
    </source>
</evidence>
<reference evidence="1 2" key="1">
    <citation type="submission" date="2018-08" db="EMBL/GenBank/DDBJ databases">
        <title>A genome reference for cultivated species of the human gut microbiota.</title>
        <authorList>
            <person name="Zou Y."/>
            <person name="Xue W."/>
            <person name="Luo G."/>
        </authorList>
    </citation>
    <scope>NUCLEOTIDE SEQUENCE [LARGE SCALE GENOMIC DNA]</scope>
    <source>
        <strain evidence="1 2">AF45-14BH</strain>
    </source>
</reference>
<accession>A0A415G6Y2</accession>
<name>A0A415G6Y2_9FIRM</name>
<proteinExistence type="predicted"/>
<evidence type="ECO:0000313" key="2">
    <source>
        <dbReference type="Proteomes" id="UP000283497"/>
    </source>
</evidence>
<organism evidence="1 2">
    <name type="scientific">Anaerobutyricum hallii</name>
    <dbReference type="NCBI Taxonomy" id="39488"/>
    <lineage>
        <taxon>Bacteria</taxon>
        <taxon>Bacillati</taxon>
        <taxon>Bacillota</taxon>
        <taxon>Clostridia</taxon>
        <taxon>Lachnospirales</taxon>
        <taxon>Lachnospiraceae</taxon>
        <taxon>Anaerobutyricum</taxon>
    </lineage>
</organism>
<gene>
    <name evidence="1" type="ORF">DW068_08775</name>
</gene>
<dbReference type="AlphaFoldDB" id="A0A415G6Y2"/>
<evidence type="ECO:0008006" key="3">
    <source>
        <dbReference type="Google" id="ProtNLM"/>
    </source>
</evidence>
<dbReference type="EMBL" id="QRNJ01000031">
    <property type="protein sequence ID" value="RHK38800.1"/>
    <property type="molecule type" value="Genomic_DNA"/>
</dbReference>
<sequence>MQVEIKELKRLIKTTEEKIIKLEEKERTRDVVSGGAGGTQHFKVEGFPVPEYAKVKRLLISRRERLKMKEEELLEITNQAEKYIESIKKSEIRIMFRMRYVEGLTWNQVAHQMNEMFSRTKRTYTEDGCRMKGNRFFKETEGHKVSL</sequence>
<protein>
    <recommendedName>
        <fullName evidence="3">DUF1492 domain-containing protein</fullName>
    </recommendedName>
</protein>
<dbReference type="Proteomes" id="UP000283497">
    <property type="component" value="Unassembled WGS sequence"/>
</dbReference>
<comment type="caution">
    <text evidence="1">The sequence shown here is derived from an EMBL/GenBank/DDBJ whole genome shotgun (WGS) entry which is preliminary data.</text>
</comment>